<evidence type="ECO:0000313" key="4">
    <source>
        <dbReference type="Proteomes" id="UP000266841"/>
    </source>
</evidence>
<dbReference type="OMA" id="TECATRE"/>
<dbReference type="FunFam" id="1.10.472.10:FF:000093">
    <property type="entry name" value="Predicted protein"/>
    <property type="match status" value="1"/>
</dbReference>
<dbReference type="Proteomes" id="UP000266841">
    <property type="component" value="Unassembled WGS sequence"/>
</dbReference>
<dbReference type="Pfam" id="PF00134">
    <property type="entry name" value="Cyclin_N"/>
    <property type="match status" value="1"/>
</dbReference>
<proteinExistence type="predicted"/>
<dbReference type="Gene3D" id="1.10.472.10">
    <property type="entry name" value="Cyclin-like"/>
    <property type="match status" value="2"/>
</dbReference>
<keyword evidence="4" id="KW-1185">Reference proteome</keyword>
<protein>
    <recommendedName>
        <fullName evidence="2">Cyclin N-terminal domain-containing protein</fullName>
    </recommendedName>
</protein>
<feature type="domain" description="Cyclin N-terminal" evidence="2">
    <location>
        <begin position="17"/>
        <end position="140"/>
    </location>
</feature>
<feature type="compositionally biased region" description="Basic and acidic residues" evidence="1">
    <location>
        <begin position="267"/>
        <end position="282"/>
    </location>
</feature>
<dbReference type="InterPro" id="IPR006671">
    <property type="entry name" value="Cyclin_N"/>
</dbReference>
<dbReference type="InterPro" id="IPR036915">
    <property type="entry name" value="Cyclin-like_sf"/>
</dbReference>
<reference evidence="3 4" key="1">
    <citation type="journal article" date="2012" name="Genome Biol.">
        <title>Genome and low-iron response of an oceanic diatom adapted to chronic iron limitation.</title>
        <authorList>
            <person name="Lommer M."/>
            <person name="Specht M."/>
            <person name="Roy A.S."/>
            <person name="Kraemer L."/>
            <person name="Andreson R."/>
            <person name="Gutowska M.A."/>
            <person name="Wolf J."/>
            <person name="Bergner S.V."/>
            <person name="Schilhabel M.B."/>
            <person name="Klostermeier U.C."/>
            <person name="Beiko R.G."/>
            <person name="Rosenstiel P."/>
            <person name="Hippler M."/>
            <person name="Laroche J."/>
        </authorList>
    </citation>
    <scope>NUCLEOTIDE SEQUENCE [LARGE SCALE GENOMIC DNA]</scope>
    <source>
        <strain evidence="3 4">CCMP1005</strain>
    </source>
</reference>
<dbReference type="OrthoDB" id="5590282at2759"/>
<comment type="caution">
    <text evidence="3">The sequence shown here is derived from an EMBL/GenBank/DDBJ whole genome shotgun (WGS) entry which is preliminary data.</text>
</comment>
<name>K0RRR4_THAOC</name>
<evidence type="ECO:0000256" key="1">
    <source>
        <dbReference type="SAM" id="MobiDB-lite"/>
    </source>
</evidence>
<evidence type="ECO:0000259" key="2">
    <source>
        <dbReference type="Pfam" id="PF00134"/>
    </source>
</evidence>
<organism evidence="3 4">
    <name type="scientific">Thalassiosira oceanica</name>
    <name type="common">Marine diatom</name>
    <dbReference type="NCBI Taxonomy" id="159749"/>
    <lineage>
        <taxon>Eukaryota</taxon>
        <taxon>Sar</taxon>
        <taxon>Stramenopiles</taxon>
        <taxon>Ochrophyta</taxon>
        <taxon>Bacillariophyta</taxon>
        <taxon>Coscinodiscophyceae</taxon>
        <taxon>Thalassiosirophycidae</taxon>
        <taxon>Thalassiosirales</taxon>
        <taxon>Thalassiosiraceae</taxon>
        <taxon>Thalassiosira</taxon>
    </lineage>
</organism>
<evidence type="ECO:0000313" key="3">
    <source>
        <dbReference type="EMBL" id="EJK55054.1"/>
    </source>
</evidence>
<dbReference type="EMBL" id="AGNL01034814">
    <property type="protein sequence ID" value="EJK55054.1"/>
    <property type="molecule type" value="Genomic_DNA"/>
</dbReference>
<dbReference type="InterPro" id="IPR039361">
    <property type="entry name" value="Cyclin"/>
</dbReference>
<feature type="region of interest" description="Disordered" evidence="1">
    <location>
        <begin position="267"/>
        <end position="301"/>
    </location>
</feature>
<dbReference type="AlphaFoldDB" id="K0RRR4"/>
<sequence>MENLSSDVRTVSSSLTTMLEQEEAHYSVNLPQHFHETTDIASDRRKIADWCFGVVDFWNFERQLVSQAMNMADRVLSTNQSYDSGTYQMLAVVSLFTALKASGEAPPTAAEYARACGGTYTKDEIVAVELYILQKLSWRIWAPGSLQVAHHILSLMKARLVKHQLDRNTWDSLVDEVHFQTECATREGKLASVRGSSVAVVSILNAIDLVQEDRIDWRLMGITKRERLDTALMGVLKGFHFGFDLDKMLIAERKALKHAVRVADEIQSKMPTHDAAPKEAKSSRRASSCSVSSPIDTSSRI</sequence>
<feature type="compositionally biased region" description="Low complexity" evidence="1">
    <location>
        <begin position="285"/>
        <end position="294"/>
    </location>
</feature>
<dbReference type="SUPFAM" id="SSF47954">
    <property type="entry name" value="Cyclin-like"/>
    <property type="match status" value="1"/>
</dbReference>
<accession>K0RRR4</accession>
<dbReference type="PANTHER" id="PTHR10177">
    <property type="entry name" value="CYCLINS"/>
    <property type="match status" value="1"/>
</dbReference>
<dbReference type="eggNOG" id="KOG0655">
    <property type="taxonomic scope" value="Eukaryota"/>
</dbReference>
<gene>
    <name evidence="3" type="ORF">THAOC_25257</name>
</gene>